<dbReference type="Proteomes" id="UP001108089">
    <property type="component" value="Unassembled WGS sequence"/>
</dbReference>
<protein>
    <submittedName>
        <fullName evidence="1">Uncharacterized protein</fullName>
    </submittedName>
</protein>
<dbReference type="EMBL" id="JAKGCU010000007">
    <property type="protein sequence ID" value="MCF3938695.1"/>
    <property type="molecule type" value="Genomic_DNA"/>
</dbReference>
<dbReference type="RefSeq" id="WP_235723438.1">
    <property type="nucleotide sequence ID" value="NZ_JAKGCU010000007.1"/>
</dbReference>
<evidence type="ECO:0000313" key="1">
    <source>
        <dbReference type="EMBL" id="MCF3938695.1"/>
    </source>
</evidence>
<dbReference type="InterPro" id="IPR010255">
    <property type="entry name" value="Haem_peroxidase_sf"/>
</dbReference>
<dbReference type="Gene3D" id="1.10.640.10">
    <property type="entry name" value="Haem peroxidase domain superfamily, animal type"/>
    <property type="match status" value="1"/>
</dbReference>
<name>A0ABS9DHI0_9ACTN</name>
<comment type="caution">
    <text evidence="1">The sequence shown here is derived from an EMBL/GenBank/DDBJ whole genome shotgun (WGS) entry which is preliminary data.</text>
</comment>
<dbReference type="InterPro" id="IPR037120">
    <property type="entry name" value="Haem_peroxidase_sf_animal"/>
</dbReference>
<accession>A0ABS9DHI0</accession>
<reference evidence="1" key="1">
    <citation type="submission" date="2022-01" db="EMBL/GenBank/DDBJ databases">
        <title>Gordonia xiamenensis sp. nov., isolated from surface seawater in Xiamen.</title>
        <authorList>
            <person name="He Y.F."/>
        </authorList>
    </citation>
    <scope>NUCLEOTIDE SEQUENCE</scope>
    <source>
        <strain evidence="1">GW1C4-4</strain>
    </source>
</reference>
<keyword evidence="2" id="KW-1185">Reference proteome</keyword>
<evidence type="ECO:0000313" key="2">
    <source>
        <dbReference type="Proteomes" id="UP001108089"/>
    </source>
</evidence>
<dbReference type="SUPFAM" id="SSF48113">
    <property type="entry name" value="Heme-dependent peroxidases"/>
    <property type="match status" value="1"/>
</dbReference>
<sequence length="280" mass="29632">MKDYLARVCDLGVVIDTLANGPRYYGVSAGHGQTFMPLEFSTAAFRFGHTMIRPEYRLRGGQSPIAVMDILAPSRPDAAGNPNATFFDTGDATPHQLRSSAILDFTFFAGSGPNVQKARKIDSNISAGLGSLPLGPRTGDPILGHLAKSNLVRGYSLSIPTAQACCETMGVKPMTIMQMGGAGESANVKNILETTALGQRTPLWYYILREAAVQQNGERLGELGSRIVCETIIGSLKSDPNSYLNANDLAVTPLGVDVGTAVIRTLTDLLNHAGVGPVGP</sequence>
<gene>
    <name evidence="1" type="ORF">L1892_09930</name>
</gene>
<organism evidence="1 2">
    <name type="scientific">Gordonia tangerina</name>
    <dbReference type="NCBI Taxonomy" id="2911060"/>
    <lineage>
        <taxon>Bacteria</taxon>
        <taxon>Bacillati</taxon>
        <taxon>Actinomycetota</taxon>
        <taxon>Actinomycetes</taxon>
        <taxon>Mycobacteriales</taxon>
        <taxon>Gordoniaceae</taxon>
        <taxon>Gordonia</taxon>
    </lineage>
</organism>
<proteinExistence type="predicted"/>